<accession>A0ABS7VHQ7</accession>
<evidence type="ECO:0000313" key="1">
    <source>
        <dbReference type="EMBL" id="MBZ6068493.1"/>
    </source>
</evidence>
<gene>
    <name evidence="1" type="ORF">LA374_20110</name>
</gene>
<name>A0ABS7VHQ7_9GAMM</name>
<evidence type="ECO:0000313" key="2">
    <source>
        <dbReference type="Proteomes" id="UP000774958"/>
    </source>
</evidence>
<keyword evidence="2" id="KW-1185">Reference proteome</keyword>
<protein>
    <submittedName>
        <fullName evidence="1">Uncharacterized protein</fullName>
    </submittedName>
</protein>
<sequence>MKALMINTLMSAGSILDIGSDTKRNIERVRHHLRTYSRVKRLPTARAYLANVQQSWYVDTLNLSNDWQIVGEDLKTAVHRLAVEVEFPKEVTAVGATSEEASPQHAE</sequence>
<organism evidence="1 2">
    <name type="scientific">Aeromonas schubertii</name>
    <dbReference type="NCBI Taxonomy" id="652"/>
    <lineage>
        <taxon>Bacteria</taxon>
        <taxon>Pseudomonadati</taxon>
        <taxon>Pseudomonadota</taxon>
        <taxon>Gammaproteobacteria</taxon>
        <taxon>Aeromonadales</taxon>
        <taxon>Aeromonadaceae</taxon>
        <taxon>Aeromonas</taxon>
    </lineage>
</organism>
<dbReference type="Proteomes" id="UP000774958">
    <property type="component" value="Unassembled WGS sequence"/>
</dbReference>
<comment type="caution">
    <text evidence="1">The sequence shown here is derived from an EMBL/GenBank/DDBJ whole genome shotgun (WGS) entry which is preliminary data.</text>
</comment>
<reference evidence="1 2" key="1">
    <citation type="submission" date="2021-09" db="EMBL/GenBank/DDBJ databases">
        <title>Aeromonas schubertii isolated from Asian sea bass.</title>
        <authorList>
            <person name="Pinpimai K."/>
        </authorList>
    </citation>
    <scope>NUCLEOTIDE SEQUENCE [LARGE SCALE GENOMIC DNA]</scope>
    <source>
        <strain evidence="1 2">CHULA2021a</strain>
    </source>
</reference>
<proteinExistence type="predicted"/>
<dbReference type="EMBL" id="JAIRBT010000047">
    <property type="protein sequence ID" value="MBZ6068493.1"/>
    <property type="molecule type" value="Genomic_DNA"/>
</dbReference>
<dbReference type="RefSeq" id="WP_224163766.1">
    <property type="nucleotide sequence ID" value="NZ_JAIRBT010000047.1"/>
</dbReference>